<dbReference type="Proteomes" id="UP000298284">
    <property type="component" value="Unassembled WGS sequence"/>
</dbReference>
<accession>A0A4Z0MSD8</accession>
<reference evidence="1 2" key="1">
    <citation type="submission" date="2019-04" db="EMBL/GenBank/DDBJ databases">
        <authorList>
            <person name="Feng G."/>
            <person name="Zhang J."/>
            <person name="Zhu H."/>
        </authorList>
    </citation>
    <scope>NUCLEOTIDE SEQUENCE [LARGE SCALE GENOMIC DNA]</scope>
    <source>
        <strain evidence="1 2">JCM 19491</strain>
    </source>
</reference>
<organism evidence="1 2">
    <name type="scientific">Hymenobacter wooponensis</name>
    <dbReference type="NCBI Taxonomy" id="1525360"/>
    <lineage>
        <taxon>Bacteria</taxon>
        <taxon>Pseudomonadati</taxon>
        <taxon>Bacteroidota</taxon>
        <taxon>Cytophagia</taxon>
        <taxon>Cytophagales</taxon>
        <taxon>Hymenobacteraceae</taxon>
        <taxon>Hymenobacter</taxon>
    </lineage>
</organism>
<dbReference type="RefSeq" id="WP_135528503.1">
    <property type="nucleotide sequence ID" value="NZ_SRKZ01000001.1"/>
</dbReference>
<dbReference type="AlphaFoldDB" id="A0A4Z0MSD8"/>
<name>A0A4Z0MSD8_9BACT</name>
<comment type="caution">
    <text evidence="1">The sequence shown here is derived from an EMBL/GenBank/DDBJ whole genome shotgun (WGS) entry which is preliminary data.</text>
</comment>
<evidence type="ECO:0000313" key="2">
    <source>
        <dbReference type="Proteomes" id="UP000298284"/>
    </source>
</evidence>
<dbReference type="EMBL" id="SRKZ01000001">
    <property type="protein sequence ID" value="TGD82340.1"/>
    <property type="molecule type" value="Genomic_DNA"/>
</dbReference>
<protein>
    <submittedName>
        <fullName evidence="1">Uncharacterized protein</fullName>
    </submittedName>
</protein>
<gene>
    <name evidence="1" type="ORF">EU557_00690</name>
</gene>
<evidence type="ECO:0000313" key="1">
    <source>
        <dbReference type="EMBL" id="TGD82340.1"/>
    </source>
</evidence>
<keyword evidence="2" id="KW-1185">Reference proteome</keyword>
<dbReference type="OrthoDB" id="879001at2"/>
<sequence length="279" mass="31730">MKNSAQNTKANFRYIKHLIARKTKLTMMKRSKLYLVLFCSLYTTSLRCYGQAQATAVANKEQQAVDQLRIANNAADDTYYIFNHRYSGVKGTPFLSQYWQKADLRLQSDKVMKDVPIKYNIMENKLVALRKEGDSIILASGLVKEFILHDMTFKPLMEPVDKLYRRYSFVQDSKIVDAYFEVLSEGKEVVLLKRVKKNMTRATQEVSYNTGSNADQILAKTEYYVFASNGKAGTVKLSRKGLEKALEQVGVVNITGLSNSVIVSSEKELVSAFQLIARR</sequence>
<proteinExistence type="predicted"/>